<dbReference type="SUPFAM" id="SSF48208">
    <property type="entry name" value="Six-hairpin glycosidases"/>
    <property type="match status" value="1"/>
</dbReference>
<evidence type="ECO:0000313" key="3">
    <source>
        <dbReference type="EMBL" id="KGO84777.1"/>
    </source>
</evidence>
<reference evidence="3 4" key="1">
    <citation type="submission" date="2013-09" db="EMBL/GenBank/DDBJ databases">
        <authorList>
            <person name="Zeng Z."/>
            <person name="Chen C."/>
        </authorList>
    </citation>
    <scope>NUCLEOTIDE SEQUENCE [LARGE SCALE GENOMIC DNA]</scope>
    <source>
        <strain evidence="3 4">WB 3.3-2</strain>
    </source>
</reference>
<dbReference type="Proteomes" id="UP000030152">
    <property type="component" value="Unassembled WGS sequence"/>
</dbReference>
<dbReference type="InterPro" id="IPR012341">
    <property type="entry name" value="6hp_glycosidase-like_sf"/>
</dbReference>
<sequence length="621" mass="71711">MFFDLPIDTTMQELLAGYDTDGDKRITKDDAPVNKDYRMVSTDGHTVILRNTYYISNLLQELAIAKDGTAPTLHISLCQIQEPPAERISRRIRTQFWDDLTRTIDEEGINRIAGDEKMHDNVQRIYVPYNDSVGIAYFKDVQTRMPKLDVVVLPKDITSDYVKSINDKPGILSLKIENGKGVPFVVPGGRFNEMYGWDSYFEGIGLLLDGRVDLAKAMVDNFCYQIKYYGKILNANRSYYLTRTQPPFLSSFIREVNDAMPVKDPKWLAESLAIAIQEYETVWMGGKRYTSNTGLNRYYADGIGIPPETEPGHFKELLQEYTDKYKLTELEFEQAYKDGTIKDAELDRYFVHDRTLRESGHDTSWRLDNVAADLNCVDVNSLLYKYEKDFEYLIATYFKDGFTGVDGKTYTPQYWAEKADTRKNLMHKYMWDENTHGYFDYNQRTGKRSDFMSATNFFPLWAGLASKEEAAQMVPQLMHELKAQGGFTGSSKASLDKYATGNVQRQWDYPNGWAPHQMVLWKGLIDYGFETEAREMIYRWLWTITQNAVDYNGTIPEKYDVVNATHKVYAEYGNVGTDFAYITRSGFGWMNASYQYGMSLLGDDYIKKLDNLERPESIFKE</sequence>
<dbReference type="PROSITE" id="PS00927">
    <property type="entry name" value="TREHALASE_1"/>
    <property type="match status" value="1"/>
</dbReference>
<dbReference type="GO" id="GO:0004555">
    <property type="term" value="F:alpha,alpha-trehalase activity"/>
    <property type="evidence" value="ECO:0007669"/>
    <property type="project" value="InterPro"/>
</dbReference>
<name>A0A0A2LWP1_9FLAO</name>
<dbReference type="PANTHER" id="PTHR23403">
    <property type="entry name" value="TREHALASE"/>
    <property type="match status" value="1"/>
</dbReference>
<dbReference type="Gene3D" id="1.50.10.10">
    <property type="match status" value="1"/>
</dbReference>
<dbReference type="Pfam" id="PF01204">
    <property type="entry name" value="Trehalase"/>
    <property type="match status" value="1"/>
</dbReference>
<dbReference type="STRING" id="1121895.GCA_000378485_04019"/>
<evidence type="ECO:0000256" key="1">
    <source>
        <dbReference type="ARBA" id="ARBA00022801"/>
    </source>
</evidence>
<dbReference type="GO" id="GO:0005993">
    <property type="term" value="P:trehalose catabolic process"/>
    <property type="evidence" value="ECO:0007669"/>
    <property type="project" value="TreeGrafter"/>
</dbReference>
<dbReference type="PRINTS" id="PR00744">
    <property type="entry name" value="GLHYDRLASE37"/>
</dbReference>
<protein>
    <submittedName>
        <fullName evidence="3">Trehalase</fullName>
    </submittedName>
</protein>
<gene>
    <name evidence="3" type="ORF">Q765_19915</name>
</gene>
<dbReference type="EMBL" id="JRLX01000038">
    <property type="protein sequence ID" value="KGO84777.1"/>
    <property type="molecule type" value="Genomic_DNA"/>
</dbReference>
<comment type="caution">
    <text evidence="3">The sequence shown here is derived from an EMBL/GenBank/DDBJ whole genome shotgun (WGS) entry which is preliminary data.</text>
</comment>
<dbReference type="InterPro" id="IPR001661">
    <property type="entry name" value="Glyco_hydro_37"/>
</dbReference>
<organism evidence="3 4">
    <name type="scientific">Flavobacterium rivuli WB 3.3-2 = DSM 21788</name>
    <dbReference type="NCBI Taxonomy" id="1121895"/>
    <lineage>
        <taxon>Bacteria</taxon>
        <taxon>Pseudomonadati</taxon>
        <taxon>Bacteroidota</taxon>
        <taxon>Flavobacteriia</taxon>
        <taxon>Flavobacteriales</taxon>
        <taxon>Flavobacteriaceae</taxon>
        <taxon>Flavobacterium</taxon>
    </lineage>
</organism>
<keyword evidence="2" id="KW-0326">Glycosidase</keyword>
<dbReference type="PANTHER" id="PTHR23403:SF6">
    <property type="entry name" value="CYTOSOLIC NEUTRAL TREHALASE-RELATED"/>
    <property type="match status" value="1"/>
</dbReference>
<dbReference type="eggNOG" id="COG1626">
    <property type="taxonomic scope" value="Bacteria"/>
</dbReference>
<evidence type="ECO:0000313" key="4">
    <source>
        <dbReference type="Proteomes" id="UP000030152"/>
    </source>
</evidence>
<keyword evidence="4" id="KW-1185">Reference proteome</keyword>
<evidence type="ECO:0000256" key="2">
    <source>
        <dbReference type="ARBA" id="ARBA00023295"/>
    </source>
</evidence>
<dbReference type="AlphaFoldDB" id="A0A0A2LWP1"/>
<keyword evidence="1" id="KW-0378">Hydrolase</keyword>
<dbReference type="InterPro" id="IPR018232">
    <property type="entry name" value="Glyco_hydro_37_CS"/>
</dbReference>
<accession>A0A0A2LWP1</accession>
<proteinExistence type="predicted"/>
<dbReference type="InterPro" id="IPR008928">
    <property type="entry name" value="6-hairpin_glycosidase_sf"/>
</dbReference>
<dbReference type="PROSITE" id="PS00928">
    <property type="entry name" value="TREHALASE_2"/>
    <property type="match status" value="1"/>
</dbReference>